<proteinExistence type="predicted"/>
<feature type="signal peptide" evidence="1">
    <location>
        <begin position="1"/>
        <end position="25"/>
    </location>
</feature>
<evidence type="ECO:0000256" key="1">
    <source>
        <dbReference type="SAM" id="SignalP"/>
    </source>
</evidence>
<dbReference type="InterPro" id="IPR050491">
    <property type="entry name" value="AmpC-like"/>
</dbReference>
<evidence type="ECO:0000313" key="4">
    <source>
        <dbReference type="Proteomes" id="UP001549749"/>
    </source>
</evidence>
<keyword evidence="3" id="KW-0378">Hydrolase</keyword>
<dbReference type="Proteomes" id="UP001549749">
    <property type="component" value="Unassembled WGS sequence"/>
</dbReference>
<evidence type="ECO:0000313" key="3">
    <source>
        <dbReference type="EMBL" id="MET6997814.1"/>
    </source>
</evidence>
<keyword evidence="4" id="KW-1185">Reference proteome</keyword>
<name>A0ABV2T458_9BACT</name>
<dbReference type="EC" id="3.1.1.103" evidence="3"/>
<feature type="domain" description="Beta-lactamase-related" evidence="2">
    <location>
        <begin position="36"/>
        <end position="394"/>
    </location>
</feature>
<evidence type="ECO:0000259" key="2">
    <source>
        <dbReference type="Pfam" id="PF00144"/>
    </source>
</evidence>
<dbReference type="PANTHER" id="PTHR46825:SF9">
    <property type="entry name" value="BETA-LACTAMASE-RELATED DOMAIN-CONTAINING PROTEIN"/>
    <property type="match status" value="1"/>
</dbReference>
<dbReference type="RefSeq" id="WP_354660449.1">
    <property type="nucleotide sequence ID" value="NZ_JBEXAC010000001.1"/>
</dbReference>
<comment type="caution">
    <text evidence="3">The sequence shown here is derived from an EMBL/GenBank/DDBJ whole genome shotgun (WGS) entry which is preliminary data.</text>
</comment>
<sequence length="413" mass="45440">MIYPIIRHLTFLTACLLTLIQPAFAQYSSAGALTAKLENIQKKSGLTGFAVAVVTPDSILYQHAFGFSDVAAQQPYTVHTLQPIASVSKTFVGVAIVKAIELGLFTLETPVNDILPFPIINPDYPTAVIRVKHLVSHTSGITDRPEAFKKGYVICDDATRGNSLLQQLLKAGYGNGDNRYTLPAYLTDYLQATGKLYSKKNFKKAKPGTVYEYSNVGTALAAWLIALKSGMTFPEFSSRYIFTPLKMEHTSWRTSCESPAGMAQLYDEAGNVYPRYREASYPDGGLVTSCSELSVYLQEMIKGYTGKDGLLKKESYKLLYKPMFPAGEAPKGIDEKEPNIGVLWIHRMNGVIGHTGSDAGVGAFMFFKPEKQLGLILITNTDIENMQHGATRQLADFVAVWKEIGDYGKQVLP</sequence>
<dbReference type="PANTHER" id="PTHR46825">
    <property type="entry name" value="D-ALANYL-D-ALANINE-CARBOXYPEPTIDASE/ENDOPEPTIDASE AMPH"/>
    <property type="match status" value="1"/>
</dbReference>
<gene>
    <name evidence="3" type="ORF">ABR189_10560</name>
</gene>
<protein>
    <submittedName>
        <fullName evidence="3">Serine hydrolase domain-containing protein</fullName>
        <ecNumber evidence="3">3.1.1.103</ecNumber>
    </submittedName>
</protein>
<accession>A0ABV2T458</accession>
<dbReference type="Gene3D" id="3.40.710.10">
    <property type="entry name" value="DD-peptidase/beta-lactamase superfamily"/>
    <property type="match status" value="1"/>
</dbReference>
<organism evidence="3 4">
    <name type="scientific">Chitinophaga defluvii</name>
    <dbReference type="NCBI Taxonomy" id="3163343"/>
    <lineage>
        <taxon>Bacteria</taxon>
        <taxon>Pseudomonadati</taxon>
        <taxon>Bacteroidota</taxon>
        <taxon>Chitinophagia</taxon>
        <taxon>Chitinophagales</taxon>
        <taxon>Chitinophagaceae</taxon>
        <taxon>Chitinophaga</taxon>
    </lineage>
</organism>
<dbReference type="GO" id="GO:0016787">
    <property type="term" value="F:hydrolase activity"/>
    <property type="evidence" value="ECO:0007669"/>
    <property type="project" value="UniProtKB-KW"/>
</dbReference>
<dbReference type="EMBL" id="JBEXAC010000001">
    <property type="protein sequence ID" value="MET6997814.1"/>
    <property type="molecule type" value="Genomic_DNA"/>
</dbReference>
<reference evidence="3 4" key="1">
    <citation type="submission" date="2024-06" db="EMBL/GenBank/DDBJ databases">
        <title>Chitinophaga defluvii sp. nov., isolated from municipal sewage.</title>
        <authorList>
            <person name="Zhang L."/>
        </authorList>
    </citation>
    <scope>NUCLEOTIDE SEQUENCE [LARGE SCALE GENOMIC DNA]</scope>
    <source>
        <strain evidence="3 4">H8</strain>
    </source>
</reference>
<keyword evidence="1" id="KW-0732">Signal</keyword>
<dbReference type="Pfam" id="PF00144">
    <property type="entry name" value="Beta-lactamase"/>
    <property type="match status" value="1"/>
</dbReference>
<dbReference type="InterPro" id="IPR012338">
    <property type="entry name" value="Beta-lactam/transpept-like"/>
</dbReference>
<feature type="chain" id="PRO_5045375143" evidence="1">
    <location>
        <begin position="26"/>
        <end position="413"/>
    </location>
</feature>
<dbReference type="InterPro" id="IPR001466">
    <property type="entry name" value="Beta-lactam-related"/>
</dbReference>
<dbReference type="SUPFAM" id="SSF56601">
    <property type="entry name" value="beta-lactamase/transpeptidase-like"/>
    <property type="match status" value="1"/>
</dbReference>